<gene>
    <name evidence="2" type="ORF">AZI87_16185</name>
</gene>
<dbReference type="Proteomes" id="UP000075799">
    <property type="component" value="Unassembled WGS sequence"/>
</dbReference>
<proteinExistence type="predicted"/>
<sequence>MKKYSLLAALLLASVSASAGSSSYVCKNSSGTVIMDAMASGLDGIINIYYERNGKKHHYRGDVAIKPGYAKDTPPENFLLALPTTNIKKVSEKCEQMHVIQADGTECYGREAWNIVTEVNYLISASNGNAVFTDEKLGADSQVEGKTEQGYIHDRFSCLDSGVTTAGGCFAEEDSQLIEWVEIPCDKSVTFSFF</sequence>
<accession>A0A162FYX9</accession>
<feature type="chain" id="PRO_5007834121" evidence="1">
    <location>
        <begin position="20"/>
        <end position="194"/>
    </location>
</feature>
<protein>
    <submittedName>
        <fullName evidence="2">Uncharacterized protein</fullName>
    </submittedName>
</protein>
<organism evidence="2 3">
    <name type="scientific">Bdellovibrio bacteriovorus</name>
    <dbReference type="NCBI Taxonomy" id="959"/>
    <lineage>
        <taxon>Bacteria</taxon>
        <taxon>Pseudomonadati</taxon>
        <taxon>Bdellovibrionota</taxon>
        <taxon>Bdellovibrionia</taxon>
        <taxon>Bdellovibrionales</taxon>
        <taxon>Pseudobdellovibrionaceae</taxon>
        <taxon>Bdellovibrio</taxon>
    </lineage>
</organism>
<comment type="caution">
    <text evidence="2">The sequence shown here is derived from an EMBL/GenBank/DDBJ whole genome shotgun (WGS) entry which is preliminary data.</text>
</comment>
<keyword evidence="1" id="KW-0732">Signal</keyword>
<dbReference type="AlphaFoldDB" id="A0A162FYX9"/>
<feature type="signal peptide" evidence="1">
    <location>
        <begin position="1"/>
        <end position="19"/>
    </location>
</feature>
<dbReference type="RefSeq" id="WP_063209185.1">
    <property type="nucleotide sequence ID" value="NZ_LUKD01000008.1"/>
</dbReference>
<evidence type="ECO:0000256" key="1">
    <source>
        <dbReference type="SAM" id="SignalP"/>
    </source>
</evidence>
<dbReference type="EMBL" id="LUKD01000008">
    <property type="protein sequence ID" value="KYG62813.1"/>
    <property type="molecule type" value="Genomic_DNA"/>
</dbReference>
<reference evidence="2 3" key="1">
    <citation type="submission" date="2016-03" db="EMBL/GenBank/DDBJ databases">
        <authorList>
            <person name="Ploux O."/>
        </authorList>
    </citation>
    <scope>NUCLEOTIDE SEQUENCE [LARGE SCALE GENOMIC DNA]</scope>
    <source>
        <strain evidence="2 3">EC13</strain>
    </source>
</reference>
<name>A0A162FYX9_BDEBC</name>
<dbReference type="OrthoDB" id="9824339at2"/>
<evidence type="ECO:0000313" key="3">
    <source>
        <dbReference type="Proteomes" id="UP000075799"/>
    </source>
</evidence>
<evidence type="ECO:0000313" key="2">
    <source>
        <dbReference type="EMBL" id="KYG62813.1"/>
    </source>
</evidence>